<dbReference type="Proteomes" id="UP000250078">
    <property type="component" value="Unassembled WGS sequence"/>
</dbReference>
<evidence type="ECO:0000313" key="1">
    <source>
        <dbReference type="EMBL" id="OCK87089.1"/>
    </source>
</evidence>
<protein>
    <submittedName>
        <fullName evidence="1">Uncharacterized protein</fullName>
    </submittedName>
</protein>
<keyword evidence="2" id="KW-1185">Reference proteome</keyword>
<dbReference type="EMBL" id="KV748270">
    <property type="protein sequence ID" value="OCK87089.1"/>
    <property type="molecule type" value="Genomic_DNA"/>
</dbReference>
<reference evidence="1 2" key="1">
    <citation type="journal article" date="2016" name="Nat. Commun.">
        <title>Ectomycorrhizal ecology is imprinted in the genome of the dominant symbiotic fungus Cenococcum geophilum.</title>
        <authorList>
            <consortium name="DOE Joint Genome Institute"/>
            <person name="Peter M."/>
            <person name="Kohler A."/>
            <person name="Ohm R.A."/>
            <person name="Kuo A."/>
            <person name="Krutzmann J."/>
            <person name="Morin E."/>
            <person name="Arend M."/>
            <person name="Barry K.W."/>
            <person name="Binder M."/>
            <person name="Choi C."/>
            <person name="Clum A."/>
            <person name="Copeland A."/>
            <person name="Grisel N."/>
            <person name="Haridas S."/>
            <person name="Kipfer T."/>
            <person name="LaButti K."/>
            <person name="Lindquist E."/>
            <person name="Lipzen A."/>
            <person name="Maire R."/>
            <person name="Meier B."/>
            <person name="Mihaltcheva S."/>
            <person name="Molinier V."/>
            <person name="Murat C."/>
            <person name="Poggeler S."/>
            <person name="Quandt C.A."/>
            <person name="Sperisen C."/>
            <person name="Tritt A."/>
            <person name="Tisserant E."/>
            <person name="Crous P.W."/>
            <person name="Henrissat B."/>
            <person name="Nehls U."/>
            <person name="Egli S."/>
            <person name="Spatafora J.W."/>
            <person name="Grigoriev I.V."/>
            <person name="Martin F.M."/>
        </authorList>
    </citation>
    <scope>NUCLEOTIDE SEQUENCE [LARGE SCALE GENOMIC DNA]</scope>
    <source>
        <strain evidence="1 2">1.58</strain>
    </source>
</reference>
<evidence type="ECO:0000313" key="2">
    <source>
        <dbReference type="Proteomes" id="UP000250078"/>
    </source>
</evidence>
<proteinExistence type="predicted"/>
<accession>A0ACC8ELB1</accession>
<sequence>MEIPPPTGNRFTTVTPNDHAAPIWVVTILSLCYALLTFVVRLVIKFRIWNWDDLTLGFSHVLGVVQWVMIFTALSNGLGKSLSTASTKQDEMAKMVFASRILLVFGLCLSKCSVLLITRQLFTRDKTKVWVTCNIGIGIVTACAVASGLAVSVACSPDHIIEQEENFHCGNDVLRLQLATTLDILTELIIVAIPAVFIQPLRMGFRRKLLVLLAFSFRLPNAIFFGMYLRAYSQFIRSGDRGVAITPTMVWQEILLGYSFISATVPCLKGFVKSFKTGGLGDIGVDDLTGYGGGSIHMDSMKGSTSSPANRELRLRPEIIDYMASAYFEDVSQGDGSREDGLREDGSVNSESSQRMIIRRHVNWQVERD</sequence>
<name>A0ACC8ELB1_9PEZI</name>
<gene>
    <name evidence="1" type="ORF">K441DRAFT_701497</name>
</gene>
<organism evidence="1 2">
    <name type="scientific">Cenococcum geophilum 1.58</name>
    <dbReference type="NCBI Taxonomy" id="794803"/>
    <lineage>
        <taxon>Eukaryota</taxon>
        <taxon>Fungi</taxon>
        <taxon>Dikarya</taxon>
        <taxon>Ascomycota</taxon>
        <taxon>Pezizomycotina</taxon>
        <taxon>Dothideomycetes</taxon>
        <taxon>Pleosporomycetidae</taxon>
        <taxon>Gloniales</taxon>
        <taxon>Gloniaceae</taxon>
        <taxon>Cenococcum</taxon>
    </lineage>
</organism>